<evidence type="ECO:0000259" key="2">
    <source>
        <dbReference type="Pfam" id="PF02350"/>
    </source>
</evidence>
<dbReference type="AlphaFoldDB" id="A0A1G8I2R2"/>
<keyword evidence="4" id="KW-1185">Reference proteome</keyword>
<gene>
    <name evidence="3" type="ORF">SAMN05216352_10518</name>
</gene>
<dbReference type="Pfam" id="PF02350">
    <property type="entry name" value="Epimerase_2"/>
    <property type="match status" value="1"/>
</dbReference>
<dbReference type="Gene3D" id="3.40.50.2000">
    <property type="entry name" value="Glycogen Phosphorylase B"/>
    <property type="match status" value="2"/>
</dbReference>
<dbReference type="Proteomes" id="UP000199017">
    <property type="component" value="Unassembled WGS sequence"/>
</dbReference>
<comment type="similarity">
    <text evidence="1">Belongs to the UDP-N-acetylglucosamine 2-epimerase family.</text>
</comment>
<dbReference type="SUPFAM" id="SSF53756">
    <property type="entry name" value="UDP-Glycosyltransferase/glycogen phosphorylase"/>
    <property type="match status" value="1"/>
</dbReference>
<dbReference type="GO" id="GO:0016853">
    <property type="term" value="F:isomerase activity"/>
    <property type="evidence" value="ECO:0007669"/>
    <property type="project" value="UniProtKB-KW"/>
</dbReference>
<dbReference type="InterPro" id="IPR029767">
    <property type="entry name" value="WecB-like"/>
</dbReference>
<protein>
    <submittedName>
        <fullName evidence="3">UDP-N-acetylglucosamine 2-epimerase (Non-hydrolysing)</fullName>
    </submittedName>
</protein>
<evidence type="ECO:0000313" key="4">
    <source>
        <dbReference type="Proteomes" id="UP000199017"/>
    </source>
</evidence>
<dbReference type="RefSeq" id="WP_091584153.1">
    <property type="nucleotide sequence ID" value="NZ_FNDU01000005.1"/>
</dbReference>
<dbReference type="PANTHER" id="PTHR43174:SF1">
    <property type="entry name" value="UDP-N-ACETYLGLUCOSAMINE 2-EPIMERASE"/>
    <property type="match status" value="1"/>
</dbReference>
<dbReference type="OrthoDB" id="9803238at2"/>
<organism evidence="3 4">
    <name type="scientific">Alteribacillus bidgolensis</name>
    <dbReference type="NCBI Taxonomy" id="930129"/>
    <lineage>
        <taxon>Bacteria</taxon>
        <taxon>Bacillati</taxon>
        <taxon>Bacillota</taxon>
        <taxon>Bacilli</taxon>
        <taxon>Bacillales</taxon>
        <taxon>Bacillaceae</taxon>
        <taxon>Alteribacillus</taxon>
    </lineage>
</organism>
<dbReference type="PANTHER" id="PTHR43174">
    <property type="entry name" value="UDP-N-ACETYLGLUCOSAMINE 2-EPIMERASE"/>
    <property type="match status" value="1"/>
</dbReference>
<dbReference type="InterPro" id="IPR003331">
    <property type="entry name" value="UDP_GlcNAc_Epimerase_2_dom"/>
</dbReference>
<evidence type="ECO:0000313" key="3">
    <source>
        <dbReference type="EMBL" id="SDI13246.1"/>
    </source>
</evidence>
<sequence>MKVMTILGTRPEIIRLSLIMKQLDHSSNKHIIVHTGQNFTSTLNDVFFDQLRLRKPDYILFDKQQSLGEQLSRMFLELEKILLKEKPDKVLVLGDTNSALGAILAERMGIPVVHMEAGNRCFDWRVPEEKNRRIVDAVSSFNLPYTPNSKEHLLQEGIANNRIMLSGNPIYEVLEHYKKEINESGILKKINLKPHDYFLVTIHRAENVDEMKNLIEITNGLNAVAETFNKRVVCSLHPRTKSRMKQMNDVELHPLIEFYEPFGFFDFVKLEQFSYCVLTDSGTVQEECCIFHVPTVTVRTTTERPETIDCGSNMLSGINKSNILDSVKVMTNHSKTWVCPDGYTDTNVSDKVVKFILGGANFVL</sequence>
<feature type="domain" description="UDP-N-acetylglucosamine 2-epimerase" evidence="2">
    <location>
        <begin position="23"/>
        <end position="356"/>
    </location>
</feature>
<accession>A0A1G8I2R2</accession>
<evidence type="ECO:0000256" key="1">
    <source>
        <dbReference type="RuleBase" id="RU003513"/>
    </source>
</evidence>
<name>A0A1G8I2R2_9BACI</name>
<reference evidence="3 4" key="1">
    <citation type="submission" date="2016-10" db="EMBL/GenBank/DDBJ databases">
        <authorList>
            <person name="de Groot N.N."/>
        </authorList>
    </citation>
    <scope>NUCLEOTIDE SEQUENCE [LARGE SCALE GENOMIC DNA]</scope>
    <source>
        <strain evidence="4">P4B,CCM 7963,CECT 7998,DSM 25260,IBRC-M 10614,KCTC 13821</strain>
    </source>
</reference>
<proteinExistence type="inferred from homology"/>
<dbReference type="EMBL" id="FNDU01000005">
    <property type="protein sequence ID" value="SDI13246.1"/>
    <property type="molecule type" value="Genomic_DNA"/>
</dbReference>
<dbReference type="CDD" id="cd03786">
    <property type="entry name" value="GTB_UDP-GlcNAc_2-Epimerase"/>
    <property type="match status" value="1"/>
</dbReference>
<dbReference type="NCBIfam" id="TIGR00236">
    <property type="entry name" value="wecB"/>
    <property type="match status" value="1"/>
</dbReference>
<dbReference type="STRING" id="930129.SAMN05216352_10518"/>
<keyword evidence="1" id="KW-0413">Isomerase</keyword>